<feature type="transmembrane region" description="Helical" evidence="1">
    <location>
        <begin position="7"/>
        <end position="28"/>
    </location>
</feature>
<keyword evidence="3" id="KW-1185">Reference proteome</keyword>
<dbReference type="Proteomes" id="UP001501844">
    <property type="component" value="Unassembled WGS sequence"/>
</dbReference>
<comment type="caution">
    <text evidence="2">The sequence shown here is derived from an EMBL/GenBank/DDBJ whole genome shotgun (WGS) entry which is preliminary data.</text>
</comment>
<dbReference type="RefSeq" id="WP_345162670.1">
    <property type="nucleotide sequence ID" value="NZ_BAABGX010000001.1"/>
</dbReference>
<keyword evidence="1" id="KW-0472">Membrane</keyword>
<protein>
    <submittedName>
        <fullName evidence="2">Uncharacterized protein</fullName>
    </submittedName>
</protein>
<name>A0ABP8FAY0_9BACT</name>
<proteinExistence type="predicted"/>
<keyword evidence="1" id="KW-1133">Transmembrane helix</keyword>
<sequence>MRKLPDGIAVAVICFIIAIAFLSLNPSINNNGGFEGWDNPVWVVLAGLFFIYGSYALIKWFVRK</sequence>
<organism evidence="2 3">
    <name type="scientific">Nibribacter koreensis</name>
    <dbReference type="NCBI Taxonomy" id="1084519"/>
    <lineage>
        <taxon>Bacteria</taxon>
        <taxon>Pseudomonadati</taxon>
        <taxon>Bacteroidota</taxon>
        <taxon>Cytophagia</taxon>
        <taxon>Cytophagales</taxon>
        <taxon>Hymenobacteraceae</taxon>
        <taxon>Nibribacter</taxon>
    </lineage>
</organism>
<keyword evidence="1" id="KW-0812">Transmembrane</keyword>
<dbReference type="EMBL" id="BAABGX010000001">
    <property type="protein sequence ID" value="GAA4299342.1"/>
    <property type="molecule type" value="Genomic_DNA"/>
</dbReference>
<evidence type="ECO:0000313" key="2">
    <source>
        <dbReference type="EMBL" id="GAA4299342.1"/>
    </source>
</evidence>
<reference evidence="3" key="1">
    <citation type="journal article" date="2019" name="Int. J. Syst. Evol. Microbiol.">
        <title>The Global Catalogue of Microorganisms (GCM) 10K type strain sequencing project: providing services to taxonomists for standard genome sequencing and annotation.</title>
        <authorList>
            <consortium name="The Broad Institute Genomics Platform"/>
            <consortium name="The Broad Institute Genome Sequencing Center for Infectious Disease"/>
            <person name="Wu L."/>
            <person name="Ma J."/>
        </authorList>
    </citation>
    <scope>NUCLEOTIDE SEQUENCE [LARGE SCALE GENOMIC DNA]</scope>
    <source>
        <strain evidence="3">JCM 17917</strain>
    </source>
</reference>
<accession>A0ABP8FAY0</accession>
<gene>
    <name evidence="2" type="ORF">GCM10023183_08470</name>
</gene>
<evidence type="ECO:0000313" key="3">
    <source>
        <dbReference type="Proteomes" id="UP001501844"/>
    </source>
</evidence>
<evidence type="ECO:0000256" key="1">
    <source>
        <dbReference type="SAM" id="Phobius"/>
    </source>
</evidence>
<feature type="transmembrane region" description="Helical" evidence="1">
    <location>
        <begin position="40"/>
        <end position="62"/>
    </location>
</feature>